<dbReference type="EMBL" id="VUMV01000008">
    <property type="protein sequence ID" value="MST82674.1"/>
    <property type="molecule type" value="Genomic_DNA"/>
</dbReference>
<feature type="domain" description="Dicarboxylate carrier MatC N-terminal" evidence="8">
    <location>
        <begin position="7"/>
        <end position="152"/>
    </location>
</feature>
<evidence type="ECO:0000259" key="7">
    <source>
        <dbReference type="Pfam" id="PF03553"/>
    </source>
</evidence>
<feature type="transmembrane region" description="Helical" evidence="6">
    <location>
        <begin position="25"/>
        <end position="44"/>
    </location>
</feature>
<organism evidence="9 10">
    <name type="scientific">Bilifractor porci</name>
    <dbReference type="NCBI Taxonomy" id="2606636"/>
    <lineage>
        <taxon>Bacteria</taxon>
        <taxon>Bacillati</taxon>
        <taxon>Bacillota</taxon>
        <taxon>Clostridia</taxon>
        <taxon>Lachnospirales</taxon>
        <taxon>Lachnospiraceae</taxon>
        <taxon>Bilifractor</taxon>
    </lineage>
</organism>
<evidence type="ECO:0000256" key="2">
    <source>
        <dbReference type="ARBA" id="ARBA00022475"/>
    </source>
</evidence>
<feature type="transmembrane region" description="Helical" evidence="6">
    <location>
        <begin position="99"/>
        <end position="130"/>
    </location>
</feature>
<protein>
    <recommendedName>
        <fullName evidence="11">Dicarboxylate carrier MatC N-terminal domain-containing protein</fullName>
    </recommendedName>
</protein>
<reference evidence="9 10" key="1">
    <citation type="submission" date="2019-08" db="EMBL/GenBank/DDBJ databases">
        <title>In-depth cultivation of the pig gut microbiome towards novel bacterial diversity and tailored functional studies.</title>
        <authorList>
            <person name="Wylensek D."/>
            <person name="Hitch T.C.A."/>
            <person name="Clavel T."/>
        </authorList>
    </citation>
    <scope>NUCLEOTIDE SEQUENCE [LARGE SCALE GENOMIC DNA]</scope>
    <source>
        <strain evidence="9 10">Oil+RF-744-WCA-WT-13</strain>
    </source>
</reference>
<feature type="transmembrane region" description="Helical" evidence="6">
    <location>
        <begin position="51"/>
        <end position="72"/>
    </location>
</feature>
<keyword evidence="5 6" id="KW-0472">Membrane</keyword>
<dbReference type="GO" id="GO:0005886">
    <property type="term" value="C:plasma membrane"/>
    <property type="evidence" value="ECO:0007669"/>
    <property type="project" value="UniProtKB-SubCell"/>
</dbReference>
<dbReference type="RefSeq" id="WP_154458590.1">
    <property type="nucleotide sequence ID" value="NZ_VUMV01000008.1"/>
</dbReference>
<dbReference type="Pfam" id="PF03553">
    <property type="entry name" value="Na_H_antiporter"/>
    <property type="match status" value="1"/>
</dbReference>
<evidence type="ECO:0000256" key="5">
    <source>
        <dbReference type="ARBA" id="ARBA00023136"/>
    </source>
</evidence>
<dbReference type="Pfam" id="PF07158">
    <property type="entry name" value="MatC_N"/>
    <property type="match status" value="1"/>
</dbReference>
<evidence type="ECO:0008006" key="11">
    <source>
        <dbReference type="Google" id="ProtNLM"/>
    </source>
</evidence>
<feature type="transmembrane region" description="Helical" evidence="6">
    <location>
        <begin position="365"/>
        <end position="387"/>
    </location>
</feature>
<dbReference type="Proteomes" id="UP000466864">
    <property type="component" value="Unassembled WGS sequence"/>
</dbReference>
<evidence type="ECO:0000313" key="10">
    <source>
        <dbReference type="Proteomes" id="UP000466864"/>
    </source>
</evidence>
<gene>
    <name evidence="9" type="ORF">FYJ60_10130</name>
</gene>
<keyword evidence="4 6" id="KW-1133">Transmembrane helix</keyword>
<comment type="subcellular location">
    <subcellularLocation>
        <location evidence="1">Cell membrane</location>
        <topology evidence="1">Multi-pass membrane protein</topology>
    </subcellularLocation>
</comment>
<evidence type="ECO:0000256" key="3">
    <source>
        <dbReference type="ARBA" id="ARBA00022692"/>
    </source>
</evidence>
<name>A0A7X2TNU5_9FIRM</name>
<evidence type="ECO:0000313" key="9">
    <source>
        <dbReference type="EMBL" id="MST82674.1"/>
    </source>
</evidence>
<keyword evidence="10" id="KW-1185">Reference proteome</keyword>
<accession>A0A7X2TNU5</accession>
<sequence>MNSATVTVLCLLVFAALIILSFRKKLNLGLLSLGTAYLIGCFILKLSVPEIVALIPIKIVFMLISVCLFYGYSIQNGTMKVLTTRIIYRFRKHYQLMPFVLYFLSFILGLLGASAPAITSLMAPICILIAESMQIHYLIVVVLIGFGSAGGSLVPWGQGGLIVRGILESTIYATESTSLSLKICLNMFITGLLALLFVYFFYKAYKAKPFIIQKPESFNPAQKKTLILLCLILCLVIIPSIISTLAPSLTLSHYAHILDIQMLSIIGASLCAILRLGNEREVITNYVPWNTIILVSGVCVLFALIQQTGIINQLPNYIEKSIPQNVIGIVLVILCGFMSFFSGAMSVVIPMILPVVVNICSKNGYSVTALASSAVIGAIITCISPFSTAGSFILSFLPRSEANDQMFARQFLLTFAVFIIPIVLSAIGFYRLLG</sequence>
<dbReference type="AlphaFoldDB" id="A0A7X2TNU5"/>
<keyword evidence="2" id="KW-1003">Cell membrane</keyword>
<dbReference type="InterPro" id="IPR009827">
    <property type="entry name" value="MatC_N"/>
</dbReference>
<feature type="transmembrane region" description="Helical" evidence="6">
    <location>
        <begin position="226"/>
        <end position="247"/>
    </location>
</feature>
<feature type="transmembrane region" description="Helical" evidence="6">
    <location>
        <begin position="137"/>
        <end position="159"/>
    </location>
</feature>
<comment type="caution">
    <text evidence="9">The sequence shown here is derived from an EMBL/GenBank/DDBJ whole genome shotgun (WGS) entry which is preliminary data.</text>
</comment>
<keyword evidence="3 6" id="KW-0812">Transmembrane</keyword>
<feature type="transmembrane region" description="Helical" evidence="6">
    <location>
        <begin position="253"/>
        <end position="274"/>
    </location>
</feature>
<evidence type="ECO:0000256" key="6">
    <source>
        <dbReference type="SAM" id="Phobius"/>
    </source>
</evidence>
<proteinExistence type="predicted"/>
<feature type="transmembrane region" description="Helical" evidence="6">
    <location>
        <begin position="407"/>
        <end position="433"/>
    </location>
</feature>
<feature type="transmembrane region" description="Helical" evidence="6">
    <location>
        <begin position="326"/>
        <end position="353"/>
    </location>
</feature>
<evidence type="ECO:0000256" key="1">
    <source>
        <dbReference type="ARBA" id="ARBA00004651"/>
    </source>
</evidence>
<feature type="transmembrane region" description="Helical" evidence="6">
    <location>
        <begin position="286"/>
        <end position="306"/>
    </location>
</feature>
<feature type="domain" description="Na+/H+ antiporter NhaC-like C-terminal" evidence="7">
    <location>
        <begin position="303"/>
        <end position="423"/>
    </location>
</feature>
<evidence type="ECO:0000256" key="4">
    <source>
        <dbReference type="ARBA" id="ARBA00022989"/>
    </source>
</evidence>
<dbReference type="InterPro" id="IPR018461">
    <property type="entry name" value="Na/H_Antiport_NhaC-like_C"/>
</dbReference>
<evidence type="ECO:0000259" key="8">
    <source>
        <dbReference type="Pfam" id="PF07158"/>
    </source>
</evidence>
<feature type="transmembrane region" description="Helical" evidence="6">
    <location>
        <begin position="179"/>
        <end position="205"/>
    </location>
</feature>